<evidence type="ECO:0000313" key="2">
    <source>
        <dbReference type="EMBL" id="QQP36230.1"/>
    </source>
</evidence>
<sequence length="59" mass="6672">PLRRSHVDKTILLLKIEDRYVPIVESAIVILSRDEPPPKIHLPPQQHPRAAPQSTGLPH</sequence>
<feature type="region of interest" description="Disordered" evidence="1">
    <location>
        <begin position="34"/>
        <end position="59"/>
    </location>
</feature>
<dbReference type="OrthoDB" id="6374227at2759"/>
<name>A0A7T8GR77_CALRO</name>
<dbReference type="Proteomes" id="UP000595437">
    <property type="component" value="Chromosome 15"/>
</dbReference>
<dbReference type="EMBL" id="CP045904">
    <property type="protein sequence ID" value="QQP36230.1"/>
    <property type="molecule type" value="Genomic_DNA"/>
</dbReference>
<feature type="non-terminal residue" evidence="2">
    <location>
        <position position="1"/>
    </location>
</feature>
<protein>
    <submittedName>
        <fullName evidence="2">Uncharacterized protein</fullName>
    </submittedName>
</protein>
<accession>A0A7T8GR77</accession>
<dbReference type="AlphaFoldDB" id="A0A7T8GR77"/>
<gene>
    <name evidence="2" type="ORF">FKW44_021265</name>
</gene>
<keyword evidence="3" id="KW-1185">Reference proteome</keyword>
<evidence type="ECO:0000313" key="3">
    <source>
        <dbReference type="Proteomes" id="UP000595437"/>
    </source>
</evidence>
<organism evidence="2 3">
    <name type="scientific">Caligus rogercresseyi</name>
    <name type="common">Sea louse</name>
    <dbReference type="NCBI Taxonomy" id="217165"/>
    <lineage>
        <taxon>Eukaryota</taxon>
        <taxon>Metazoa</taxon>
        <taxon>Ecdysozoa</taxon>
        <taxon>Arthropoda</taxon>
        <taxon>Crustacea</taxon>
        <taxon>Multicrustacea</taxon>
        <taxon>Hexanauplia</taxon>
        <taxon>Copepoda</taxon>
        <taxon>Siphonostomatoida</taxon>
        <taxon>Caligidae</taxon>
        <taxon>Caligus</taxon>
    </lineage>
</organism>
<proteinExistence type="predicted"/>
<reference evidence="3" key="1">
    <citation type="submission" date="2021-01" db="EMBL/GenBank/DDBJ databases">
        <title>Caligus Genome Assembly.</title>
        <authorList>
            <person name="Gallardo-Escarate C."/>
        </authorList>
    </citation>
    <scope>NUCLEOTIDE SEQUENCE [LARGE SCALE GENOMIC DNA]</scope>
</reference>
<evidence type="ECO:0000256" key="1">
    <source>
        <dbReference type="SAM" id="MobiDB-lite"/>
    </source>
</evidence>